<gene>
    <name evidence="1" type="ORF">F2P45_04875</name>
</gene>
<evidence type="ECO:0008006" key="3">
    <source>
        <dbReference type="Google" id="ProtNLM"/>
    </source>
</evidence>
<evidence type="ECO:0000313" key="1">
    <source>
        <dbReference type="EMBL" id="NHZ88362.1"/>
    </source>
</evidence>
<protein>
    <recommendedName>
        <fullName evidence="3">Beta-ketoacyl synthase N-terminal domain-containing protein</fullName>
    </recommendedName>
</protein>
<accession>A0ABX0NNN8</accession>
<keyword evidence="2" id="KW-1185">Reference proteome</keyword>
<dbReference type="EMBL" id="WHJH01000003">
    <property type="protein sequence ID" value="NHZ88362.1"/>
    <property type="molecule type" value="Genomic_DNA"/>
</dbReference>
<dbReference type="Proteomes" id="UP000609726">
    <property type="component" value="Unassembled WGS sequence"/>
</dbReference>
<evidence type="ECO:0000313" key="2">
    <source>
        <dbReference type="Proteomes" id="UP000609726"/>
    </source>
</evidence>
<reference evidence="1 2" key="1">
    <citation type="submission" date="2019-10" db="EMBL/GenBank/DDBJ databases">
        <title>Taxonomy of Antarctic Massilia spp.: description of Massilia rubra sp. nov., Massilia aquatica sp. nov., Massilia mucilaginosa sp. nov., Massilia frigida sp. nov. isolated from streams, lakes and regoliths.</title>
        <authorList>
            <person name="Holochova P."/>
            <person name="Sedlacek I."/>
            <person name="Kralova S."/>
            <person name="Maslanova I."/>
            <person name="Busse H.-J."/>
            <person name="Stankova E."/>
            <person name="Vrbovska V."/>
            <person name="Kovarovic V."/>
            <person name="Bartak M."/>
            <person name="Svec P."/>
            <person name="Pantucek R."/>
        </authorList>
    </citation>
    <scope>NUCLEOTIDE SEQUENCE [LARGE SCALE GENOMIC DNA]</scope>
    <source>
        <strain evidence="1 2">CCM 8733</strain>
    </source>
</reference>
<dbReference type="InterPro" id="IPR016039">
    <property type="entry name" value="Thiolase-like"/>
</dbReference>
<dbReference type="Gene3D" id="3.40.47.10">
    <property type="match status" value="1"/>
</dbReference>
<name>A0ABX0NNN8_9BURK</name>
<proteinExistence type="predicted"/>
<organism evidence="1 2">
    <name type="scientific">Massilia mucilaginosa</name>
    <dbReference type="NCBI Taxonomy" id="2609282"/>
    <lineage>
        <taxon>Bacteria</taxon>
        <taxon>Pseudomonadati</taxon>
        <taxon>Pseudomonadota</taxon>
        <taxon>Betaproteobacteria</taxon>
        <taxon>Burkholderiales</taxon>
        <taxon>Oxalobacteraceae</taxon>
        <taxon>Telluria group</taxon>
        <taxon>Massilia</taxon>
    </lineage>
</organism>
<sequence length="367" mass="38101">MKLWPLSPATGTDQSTTAPWMPLRVVARAMCCAVGHTAPAASAAINARINHFRETGFVARGGAPITGGALYEVGAWGAERLGLMLRTVLAEAMAGQPGIDTRTVAILVLGAEPGRPGMSGNCLAEALAAILEEMRGEGRQFHARGALCVDGKGGVGKALAQASLSMAQRDGPAYVLLAAVDSLLDAGAIEHYLDQERLATKSNADGFIPAEGAAAVLLSRAEAAAPALWIDALASTEEAWRFGADTPVRARALTDAMRNAAQAAGCEIAALDFHASGMTGEGWYAREVSMALARCMERKKAQFPHLMVARSVGETGAASALLTLAWLAALMGHPTHSPGRAGLLHFAGDDGRRTAMVVRYRAAPPAS</sequence>
<dbReference type="RefSeq" id="WP_166871044.1">
    <property type="nucleotide sequence ID" value="NZ_WHJH01000003.1"/>
</dbReference>
<comment type="caution">
    <text evidence="1">The sequence shown here is derived from an EMBL/GenBank/DDBJ whole genome shotgun (WGS) entry which is preliminary data.</text>
</comment>
<dbReference type="SUPFAM" id="SSF53901">
    <property type="entry name" value="Thiolase-like"/>
    <property type="match status" value="1"/>
</dbReference>